<dbReference type="Proteomes" id="UP000685013">
    <property type="component" value="Chromosome 7"/>
</dbReference>
<feature type="non-terminal residue" evidence="1">
    <location>
        <position position="1"/>
    </location>
</feature>
<gene>
    <name evidence="1" type="ORF">SDJN03_11347</name>
</gene>
<name>A0AAV6NAY8_9ROSI</name>
<dbReference type="EMBL" id="JAGKQH010000007">
    <property type="protein sequence ID" value="KAG6594794.1"/>
    <property type="molecule type" value="Genomic_DNA"/>
</dbReference>
<comment type="caution">
    <text evidence="1">The sequence shown here is derived from an EMBL/GenBank/DDBJ whole genome shotgun (WGS) entry which is preliminary data.</text>
</comment>
<protein>
    <submittedName>
        <fullName evidence="1">Uncharacterized protein</fullName>
    </submittedName>
</protein>
<evidence type="ECO:0000313" key="2">
    <source>
        <dbReference type="Proteomes" id="UP000685013"/>
    </source>
</evidence>
<accession>A0AAV6NAY8</accession>
<reference evidence="1 2" key="1">
    <citation type="journal article" date="2021" name="Hortic Res">
        <title>The domestication of Cucurbita argyrosperma as revealed by the genome of its wild relative.</title>
        <authorList>
            <person name="Barrera-Redondo J."/>
            <person name="Sanchez-de la Vega G."/>
            <person name="Aguirre-Liguori J.A."/>
            <person name="Castellanos-Morales G."/>
            <person name="Gutierrez-Guerrero Y.T."/>
            <person name="Aguirre-Dugua X."/>
            <person name="Aguirre-Planter E."/>
            <person name="Tenaillon M.I."/>
            <person name="Lira-Saade R."/>
            <person name="Eguiarte L.E."/>
        </authorList>
    </citation>
    <scope>NUCLEOTIDE SEQUENCE [LARGE SCALE GENOMIC DNA]</scope>
    <source>
        <strain evidence="1">JBR-2021</strain>
    </source>
</reference>
<organism evidence="1 2">
    <name type="scientific">Cucurbita argyrosperma subsp. sororia</name>
    <dbReference type="NCBI Taxonomy" id="37648"/>
    <lineage>
        <taxon>Eukaryota</taxon>
        <taxon>Viridiplantae</taxon>
        <taxon>Streptophyta</taxon>
        <taxon>Embryophyta</taxon>
        <taxon>Tracheophyta</taxon>
        <taxon>Spermatophyta</taxon>
        <taxon>Magnoliopsida</taxon>
        <taxon>eudicotyledons</taxon>
        <taxon>Gunneridae</taxon>
        <taxon>Pentapetalae</taxon>
        <taxon>rosids</taxon>
        <taxon>fabids</taxon>
        <taxon>Cucurbitales</taxon>
        <taxon>Cucurbitaceae</taxon>
        <taxon>Cucurbiteae</taxon>
        <taxon>Cucurbita</taxon>
    </lineage>
</organism>
<evidence type="ECO:0000313" key="1">
    <source>
        <dbReference type="EMBL" id="KAG6594794.1"/>
    </source>
</evidence>
<keyword evidence="2" id="KW-1185">Reference proteome</keyword>
<proteinExistence type="predicted"/>
<dbReference type="AlphaFoldDB" id="A0AAV6NAY8"/>
<sequence length="101" mass="11613">MKGIRIQYSRSSQVADCRGQGRLCISIWSPIAFLSTQKPFLIFGEGQVNFPTERLQQVLHFSNRAGFISDNQFASRPYYSIHLCQDRLQFAPVQEKKMISV</sequence>